<dbReference type="KEGG" id="lnu:N7U66_02820"/>
<evidence type="ECO:0000313" key="1">
    <source>
        <dbReference type="EMBL" id="WAC02635.1"/>
    </source>
</evidence>
<organism evidence="1 2">
    <name type="scientific">Lacinutrix neustonica</name>
    <dbReference type="NCBI Taxonomy" id="2980107"/>
    <lineage>
        <taxon>Bacteria</taxon>
        <taxon>Pseudomonadati</taxon>
        <taxon>Bacteroidota</taxon>
        <taxon>Flavobacteriia</taxon>
        <taxon>Flavobacteriales</taxon>
        <taxon>Flavobacteriaceae</taxon>
        <taxon>Lacinutrix</taxon>
    </lineage>
</organism>
<reference evidence="1" key="1">
    <citation type="submission" date="2022-11" db="EMBL/GenBank/DDBJ databases">
        <title>Lacinutrix neustonica HL-RS19T sp. nov., isolated from the surface microlayer sample of brackish Lake Shihwa.</title>
        <authorList>
            <person name="Choi J.Y."/>
            <person name="Hwang C.Y."/>
        </authorList>
    </citation>
    <scope>NUCLEOTIDE SEQUENCE</scope>
    <source>
        <strain evidence="1">HL-RS19</strain>
    </source>
</reference>
<keyword evidence="2" id="KW-1185">Reference proteome</keyword>
<sequence length="160" mass="18531">MIQAHEVGHQLQFRNGFPSRRENTARAQELEADGFAGYYMRKPAGYNATWQQAGPAFQFAYQIGDNGVNNPGHHGTPAQRRSATRLGWYLGENNLTVSNFDYYFFYYYDQYVLPATLKMNMDKPADIDNKVHEFILSKVEELRKINSGEMTQEEFEQLED</sequence>
<dbReference type="RefSeq" id="WP_267677232.1">
    <property type="nucleotide sequence ID" value="NZ_CP113088.1"/>
</dbReference>
<proteinExistence type="predicted"/>
<dbReference type="AlphaFoldDB" id="A0A9E8MXC5"/>
<evidence type="ECO:0000313" key="2">
    <source>
        <dbReference type="Proteomes" id="UP001164705"/>
    </source>
</evidence>
<dbReference type="EMBL" id="CP113088">
    <property type="protein sequence ID" value="WAC02635.1"/>
    <property type="molecule type" value="Genomic_DNA"/>
</dbReference>
<accession>A0A9E8MXC5</accession>
<gene>
    <name evidence="1" type="ORF">N7U66_02820</name>
</gene>
<protein>
    <submittedName>
        <fullName evidence="1">Uncharacterized protein</fullName>
    </submittedName>
</protein>
<name>A0A9E8MXC5_9FLAO</name>
<dbReference type="Proteomes" id="UP001164705">
    <property type="component" value="Chromosome"/>
</dbReference>